<dbReference type="Pfam" id="PF01780">
    <property type="entry name" value="Ribosomal_L37ae"/>
    <property type="match status" value="1"/>
</dbReference>
<dbReference type="HAMAP" id="MF_00327">
    <property type="entry name" value="Ribosomal_eL43"/>
    <property type="match status" value="1"/>
</dbReference>
<organism evidence="4 5">
    <name type="scientific">Aspergillus cavernicola</name>
    <dbReference type="NCBI Taxonomy" id="176166"/>
    <lineage>
        <taxon>Eukaryota</taxon>
        <taxon>Fungi</taxon>
        <taxon>Dikarya</taxon>
        <taxon>Ascomycota</taxon>
        <taxon>Pezizomycotina</taxon>
        <taxon>Eurotiomycetes</taxon>
        <taxon>Eurotiomycetidae</taxon>
        <taxon>Eurotiales</taxon>
        <taxon>Aspergillaceae</taxon>
        <taxon>Aspergillus</taxon>
        <taxon>Aspergillus subgen. Nidulantes</taxon>
    </lineage>
</organism>
<gene>
    <name evidence="4" type="ORF">BDW59DRAFT_37186</name>
</gene>
<protein>
    <submittedName>
        <fullName evidence="4">Ribosomal L37ae protein family-domain-containing protein</fullName>
    </submittedName>
</protein>
<evidence type="ECO:0000256" key="3">
    <source>
        <dbReference type="ARBA" id="ARBA00023274"/>
    </source>
</evidence>
<dbReference type="PANTHER" id="PTHR48129">
    <property type="entry name" value="60S RIBOSOMAL PROTEIN L37A"/>
    <property type="match status" value="1"/>
</dbReference>
<dbReference type="Proteomes" id="UP001610335">
    <property type="component" value="Unassembled WGS sequence"/>
</dbReference>
<dbReference type="EMBL" id="JBFXLS010000017">
    <property type="protein sequence ID" value="KAL2829156.1"/>
    <property type="molecule type" value="Genomic_DNA"/>
</dbReference>
<dbReference type="Gene3D" id="2.20.25.30">
    <property type="match status" value="1"/>
</dbReference>
<keyword evidence="3" id="KW-0687">Ribonucleoprotein</keyword>
<keyword evidence="5" id="KW-1185">Reference proteome</keyword>
<comment type="similarity">
    <text evidence="1">Belongs to the eukaryotic ribosomal protein eL43 family.</text>
</comment>
<name>A0ABR4IMZ3_9EURO</name>
<dbReference type="SUPFAM" id="SSF57829">
    <property type="entry name" value="Zn-binding ribosomal proteins"/>
    <property type="match status" value="1"/>
</dbReference>
<sequence>MSRMSILGALHNLMPQAFGTIPKVSLFDKHTRIISSENRYQEKIHRVSPKRAHPQLALLKVERLSLDFDFRTVSIFDLNSHTDKMTKRTKKVGITGKYGTRYGASLRKQVKKMEVSQHARYICTFCGKNTVKRQAVGIWECKGCKKTVAGGAYTVSTPAAAATRSTIRRLREIAEV</sequence>
<evidence type="ECO:0000313" key="5">
    <source>
        <dbReference type="Proteomes" id="UP001610335"/>
    </source>
</evidence>
<comment type="caution">
    <text evidence="4">The sequence shown here is derived from an EMBL/GenBank/DDBJ whole genome shotgun (WGS) entry which is preliminary data.</text>
</comment>
<accession>A0ABR4IMZ3</accession>
<dbReference type="NCBIfam" id="TIGR00280">
    <property type="entry name" value="eL43_euk_arch"/>
    <property type="match status" value="1"/>
</dbReference>
<dbReference type="InterPro" id="IPR011332">
    <property type="entry name" value="Ribosomal_zn-bd"/>
</dbReference>
<evidence type="ECO:0000313" key="4">
    <source>
        <dbReference type="EMBL" id="KAL2829156.1"/>
    </source>
</evidence>
<dbReference type="NCBIfam" id="NF003058">
    <property type="entry name" value="PRK03976.1"/>
    <property type="match status" value="1"/>
</dbReference>
<evidence type="ECO:0000256" key="1">
    <source>
        <dbReference type="ARBA" id="ARBA00008672"/>
    </source>
</evidence>
<proteinExistence type="inferred from homology"/>
<reference evidence="4 5" key="1">
    <citation type="submission" date="2024-07" db="EMBL/GenBank/DDBJ databases">
        <title>Section-level genome sequencing and comparative genomics of Aspergillus sections Usti and Cavernicolus.</title>
        <authorList>
            <consortium name="Lawrence Berkeley National Laboratory"/>
            <person name="Nybo J.L."/>
            <person name="Vesth T.C."/>
            <person name="Theobald S."/>
            <person name="Frisvad J.C."/>
            <person name="Larsen T.O."/>
            <person name="Kjaerboelling I."/>
            <person name="Rothschild-Mancinelli K."/>
            <person name="Lyhne E.K."/>
            <person name="Kogle M.E."/>
            <person name="Barry K."/>
            <person name="Clum A."/>
            <person name="Na H."/>
            <person name="Ledsgaard L."/>
            <person name="Lin J."/>
            <person name="Lipzen A."/>
            <person name="Kuo A."/>
            <person name="Riley R."/>
            <person name="Mondo S."/>
            <person name="LaButti K."/>
            <person name="Haridas S."/>
            <person name="Pangalinan J."/>
            <person name="Salamov A.A."/>
            <person name="Simmons B.A."/>
            <person name="Magnuson J.K."/>
            <person name="Chen J."/>
            <person name="Drula E."/>
            <person name="Henrissat B."/>
            <person name="Wiebenga A."/>
            <person name="Lubbers R.J."/>
            <person name="Gomes A.C."/>
            <person name="Makela M.R."/>
            <person name="Stajich J."/>
            <person name="Grigoriev I.V."/>
            <person name="Mortensen U.H."/>
            <person name="De vries R.P."/>
            <person name="Baker S.E."/>
            <person name="Andersen M.R."/>
        </authorList>
    </citation>
    <scope>NUCLEOTIDE SEQUENCE [LARGE SCALE GENOMIC DNA]</scope>
    <source>
        <strain evidence="4 5">CBS 600.67</strain>
    </source>
</reference>
<keyword evidence="2" id="KW-0689">Ribosomal protein</keyword>
<dbReference type="PANTHER" id="PTHR48129:SF1">
    <property type="entry name" value="LARGE RIBOSOMAL SUBUNIT PROTEIN EL43"/>
    <property type="match status" value="1"/>
</dbReference>
<dbReference type="InterPro" id="IPR002674">
    <property type="entry name" value="Ribosomal_eL43"/>
</dbReference>
<dbReference type="InterPro" id="IPR011331">
    <property type="entry name" value="Ribosomal_eL37/eL43"/>
</dbReference>
<dbReference type="InterPro" id="IPR050522">
    <property type="entry name" value="Ribosomal_protein_eL43"/>
</dbReference>
<evidence type="ECO:0000256" key="2">
    <source>
        <dbReference type="ARBA" id="ARBA00022980"/>
    </source>
</evidence>